<keyword evidence="14" id="KW-1185">Reference proteome</keyword>
<dbReference type="InterPro" id="IPR039910">
    <property type="entry name" value="D15-like"/>
</dbReference>
<dbReference type="PANTHER" id="PTHR12815:SF23">
    <property type="entry name" value="OUTER MEMBRANE PROTEIN ASSEMBLY FACTOR BAMA"/>
    <property type="match status" value="1"/>
</dbReference>
<sequence length="890" mass="99531">MNLRINSRIFFFFPIIIFLLNVFFLYFANSATKKSDEPTITSIKIDNLTYMSESLAKDLLGIKEGSKLDRAKIDKAILDLYKQGYFSDIYASIDDAGVLTFVVEEKPTIASVEIKGYGTQSEKDTIYGQIGIKKGDTYDELKLGKAIDVIKQILEYKGYYGSVIEPEVKELANGKALAVILNVNRGNSIIIEKSYYEGATKLKKRKIESLSANKQKDFMGWMWGLNSGKLMLNELELDPFRIQDSYMRNGFLDADISNPLLSVNMSNHKAQLYYNVKEGEQYILKDIEFVIDDEHRELISDKELMKNLTAKIGETINIQNLRDDAQIIKLKIADLGYAYVSVNPDLKKDPENREVVIVYYVSFGKKVYINDVIISGNTRTGDRIIRREILIAPGDVYSLGNIQSSEIALKRIGYFENVRIDEKRIGDDSMDLIVNVTEGRTGELTFGVGYGSFYGLMINGSVNERNLFGSGFGASLYANVSFGGDFSFYRQNNSFFTATQQAFNISLTNPRILDSKWSLSLNVYYSRYLNYVYTQQTVGGGFTVGRLLTPTLSLNIGYDINKTDTFGFFNLYTGEAQPQYQKYYDTGNIDFTVANPNFQSNAAGANATGVCDATSNPAACANDTMNGLIKLRTQGLWDRSYSGWSNAPIKSSITPGLSFDNTDDYYFPKNGNSTSVSLNIAGIGGDVYYTKLYARTGFYFDLSKLTKLDFIARYKAQIGYLLRYNSNHFLPLNDTFYMGGIGTIRGYSSYSITPLDADNLRVGGDGIFTNSFELSYGLIPSAKMRVSLYVDYGILTYRGANGSANFKQYGTFSGQTSFIQRGAAGISIEWVSPMGPIVLVFPMLWYGPTDPEGIGSSRIFSYGTANNIRANGGFLTNYPSYFEFTMGTRF</sequence>
<dbReference type="EMBL" id="UGJE01000002">
    <property type="protein sequence ID" value="STQ85814.1"/>
    <property type="molecule type" value="Genomic_DNA"/>
</dbReference>
<feature type="domain" description="POTRA" evidence="10">
    <location>
        <begin position="367"/>
        <end position="439"/>
    </location>
</feature>
<dbReference type="Pfam" id="PF07244">
    <property type="entry name" value="POTRA"/>
    <property type="match status" value="5"/>
</dbReference>
<evidence type="ECO:0000256" key="2">
    <source>
        <dbReference type="ARBA" id="ARBA00022452"/>
    </source>
</evidence>
<gene>
    <name evidence="12" type="primary">bamA</name>
    <name evidence="12" type="ORF">LS73_004835</name>
    <name evidence="11" type="ORF">NCTC12714_00602</name>
</gene>
<dbReference type="InterPro" id="IPR010827">
    <property type="entry name" value="BamA/TamA_POTRA"/>
</dbReference>
<name>A0A377PTU6_9HELI</name>
<dbReference type="Gene3D" id="2.40.160.50">
    <property type="entry name" value="membrane protein fhac: a member of the omp85/tpsb transporter family"/>
    <property type="match status" value="1"/>
</dbReference>
<dbReference type="Gene3D" id="3.10.20.310">
    <property type="entry name" value="membrane protein fhac"/>
    <property type="match status" value="5"/>
</dbReference>
<accession>A0A377PTU6</accession>
<keyword evidence="4" id="KW-0732">Signal</keyword>
<keyword evidence="7" id="KW-0998">Cell outer membrane</keyword>
<evidence type="ECO:0000256" key="6">
    <source>
        <dbReference type="ARBA" id="ARBA00023136"/>
    </source>
</evidence>
<reference evidence="12 13" key="1">
    <citation type="journal article" date="2014" name="Genome Announc.">
        <title>Draft genome sequences of eight enterohepatic helicobacter species isolated from both laboratory and wild rodents.</title>
        <authorList>
            <person name="Sheh A."/>
            <person name="Shen Z."/>
            <person name="Fox J.G."/>
        </authorList>
    </citation>
    <scope>NUCLEOTIDE SEQUENCE [LARGE SCALE GENOMIC DNA]</scope>
    <source>
        <strain evidence="12 13">ST1</strain>
    </source>
</reference>
<evidence type="ECO:0000256" key="1">
    <source>
        <dbReference type="ARBA" id="ARBA00004370"/>
    </source>
</evidence>
<evidence type="ECO:0000256" key="8">
    <source>
        <dbReference type="NCBIfam" id="TIGR03303"/>
    </source>
</evidence>
<comment type="subcellular location">
    <subcellularLocation>
        <location evidence="1">Membrane</location>
    </subcellularLocation>
</comment>
<feature type="domain" description="POTRA" evidence="10">
    <location>
        <begin position="38"/>
        <end position="106"/>
    </location>
</feature>
<dbReference type="InterPro" id="IPR023707">
    <property type="entry name" value="OM_assembly_BamA"/>
</dbReference>
<dbReference type="OrthoDB" id="9803054at2"/>
<evidence type="ECO:0000256" key="5">
    <source>
        <dbReference type="ARBA" id="ARBA00022737"/>
    </source>
</evidence>
<protein>
    <recommendedName>
        <fullName evidence="8">Outer membrane protein assembly factor BamA</fullName>
    </recommendedName>
</protein>
<dbReference type="InterPro" id="IPR034746">
    <property type="entry name" value="POTRA"/>
</dbReference>
<keyword evidence="9" id="KW-1133">Transmembrane helix</keyword>
<dbReference type="GO" id="GO:0071709">
    <property type="term" value="P:membrane assembly"/>
    <property type="evidence" value="ECO:0007669"/>
    <property type="project" value="InterPro"/>
</dbReference>
<reference evidence="11 14" key="2">
    <citation type="submission" date="2018-06" db="EMBL/GenBank/DDBJ databases">
        <authorList>
            <consortium name="Pathogen Informatics"/>
            <person name="Doyle S."/>
        </authorList>
    </citation>
    <scope>NUCLEOTIDE SEQUENCE [LARGE SCALE GENOMIC DNA]</scope>
    <source>
        <strain evidence="11 14">NCTC12714</strain>
    </source>
</reference>
<dbReference type="EMBL" id="JRPD02000008">
    <property type="protein sequence ID" value="TLE00317.1"/>
    <property type="molecule type" value="Genomic_DNA"/>
</dbReference>
<evidence type="ECO:0000313" key="13">
    <source>
        <dbReference type="Proteomes" id="UP000029922"/>
    </source>
</evidence>
<evidence type="ECO:0000256" key="7">
    <source>
        <dbReference type="ARBA" id="ARBA00023237"/>
    </source>
</evidence>
<dbReference type="GO" id="GO:0009279">
    <property type="term" value="C:cell outer membrane"/>
    <property type="evidence" value="ECO:0007669"/>
    <property type="project" value="UniProtKB-UniRule"/>
</dbReference>
<dbReference type="Proteomes" id="UP000029922">
    <property type="component" value="Unassembled WGS sequence"/>
</dbReference>
<keyword evidence="3 9" id="KW-0812">Transmembrane</keyword>
<evidence type="ECO:0000259" key="10">
    <source>
        <dbReference type="PROSITE" id="PS51779"/>
    </source>
</evidence>
<keyword evidence="2" id="KW-1134">Transmembrane beta strand</keyword>
<dbReference type="PIRSF" id="PIRSF006076">
    <property type="entry name" value="OM_assembly_OMP85"/>
    <property type="match status" value="1"/>
</dbReference>
<dbReference type="PANTHER" id="PTHR12815">
    <property type="entry name" value="SORTING AND ASSEMBLY MACHINERY SAMM50 PROTEIN FAMILY MEMBER"/>
    <property type="match status" value="1"/>
</dbReference>
<evidence type="ECO:0000256" key="4">
    <source>
        <dbReference type="ARBA" id="ARBA00022729"/>
    </source>
</evidence>
<dbReference type="NCBIfam" id="TIGR03303">
    <property type="entry name" value="OM_YaeT"/>
    <property type="match status" value="1"/>
</dbReference>
<dbReference type="Proteomes" id="UP000255139">
    <property type="component" value="Unassembled WGS sequence"/>
</dbReference>
<dbReference type="InterPro" id="IPR000184">
    <property type="entry name" value="Bac_surfAg_D15"/>
</dbReference>
<evidence type="ECO:0000313" key="11">
    <source>
        <dbReference type="EMBL" id="STQ85814.1"/>
    </source>
</evidence>
<proteinExistence type="predicted"/>
<evidence type="ECO:0000313" key="14">
    <source>
        <dbReference type="Proteomes" id="UP000255139"/>
    </source>
</evidence>
<keyword evidence="6 9" id="KW-0472">Membrane</keyword>
<evidence type="ECO:0000313" key="12">
    <source>
        <dbReference type="EMBL" id="TLE00317.1"/>
    </source>
</evidence>
<keyword evidence="5" id="KW-0677">Repeat</keyword>
<evidence type="ECO:0000256" key="9">
    <source>
        <dbReference type="SAM" id="Phobius"/>
    </source>
</evidence>
<feature type="transmembrane region" description="Helical" evidence="9">
    <location>
        <begin position="9"/>
        <end position="28"/>
    </location>
</feature>
<dbReference type="PROSITE" id="PS51779">
    <property type="entry name" value="POTRA"/>
    <property type="match status" value="2"/>
</dbReference>
<dbReference type="Pfam" id="PF01103">
    <property type="entry name" value="Omp85"/>
    <property type="match status" value="1"/>
</dbReference>
<evidence type="ECO:0000256" key="3">
    <source>
        <dbReference type="ARBA" id="ARBA00022692"/>
    </source>
</evidence>
<dbReference type="AlphaFoldDB" id="A0A377PTU6"/>
<organism evidence="11 14">
    <name type="scientific">Helicobacter muridarum</name>
    <dbReference type="NCBI Taxonomy" id="216"/>
    <lineage>
        <taxon>Bacteria</taxon>
        <taxon>Pseudomonadati</taxon>
        <taxon>Campylobacterota</taxon>
        <taxon>Epsilonproteobacteria</taxon>
        <taxon>Campylobacterales</taxon>
        <taxon>Helicobacteraceae</taxon>
        <taxon>Helicobacter</taxon>
    </lineage>
</organism>